<dbReference type="Pfam" id="PF02687">
    <property type="entry name" value="FtsX"/>
    <property type="match status" value="1"/>
</dbReference>
<feature type="transmembrane region" description="Helical" evidence="6">
    <location>
        <begin position="749"/>
        <end position="767"/>
    </location>
</feature>
<feature type="transmembrane region" description="Helical" evidence="6">
    <location>
        <begin position="345"/>
        <end position="364"/>
    </location>
</feature>
<evidence type="ECO:0000313" key="9">
    <source>
        <dbReference type="EMBL" id="RHM44304.1"/>
    </source>
</evidence>
<dbReference type="PANTHER" id="PTHR30572">
    <property type="entry name" value="MEMBRANE COMPONENT OF TRANSPORTER-RELATED"/>
    <property type="match status" value="1"/>
</dbReference>
<keyword evidence="2" id="KW-1003">Cell membrane</keyword>
<evidence type="ECO:0000256" key="6">
    <source>
        <dbReference type="SAM" id="Phobius"/>
    </source>
</evidence>
<comment type="caution">
    <text evidence="9">The sequence shown here is derived from an EMBL/GenBank/DDBJ whole genome shotgun (WGS) entry which is preliminary data.</text>
</comment>
<evidence type="ECO:0000256" key="1">
    <source>
        <dbReference type="ARBA" id="ARBA00004651"/>
    </source>
</evidence>
<keyword evidence="3 6" id="KW-0812">Transmembrane</keyword>
<dbReference type="EMBL" id="QRPV01000006">
    <property type="protein sequence ID" value="RHM44304.1"/>
    <property type="molecule type" value="Genomic_DNA"/>
</dbReference>
<evidence type="ECO:0000256" key="2">
    <source>
        <dbReference type="ARBA" id="ARBA00022475"/>
    </source>
</evidence>
<keyword evidence="5 6" id="KW-0472">Membrane</keyword>
<evidence type="ECO:0000259" key="8">
    <source>
        <dbReference type="Pfam" id="PF12704"/>
    </source>
</evidence>
<accession>A0A415QKE9</accession>
<feature type="domain" description="ABC3 transporter permease C-terminal" evidence="7">
    <location>
        <begin position="665"/>
        <end position="778"/>
    </location>
</feature>
<dbReference type="PANTHER" id="PTHR30572:SF18">
    <property type="entry name" value="ABC-TYPE MACROLIDE FAMILY EXPORT SYSTEM PERMEASE COMPONENT 2"/>
    <property type="match status" value="1"/>
</dbReference>
<feature type="transmembrane region" description="Helical" evidence="6">
    <location>
        <begin position="426"/>
        <end position="448"/>
    </location>
</feature>
<gene>
    <name evidence="9" type="ORF">DWZ68_07000</name>
</gene>
<dbReference type="GO" id="GO:0005886">
    <property type="term" value="C:plasma membrane"/>
    <property type="evidence" value="ECO:0007669"/>
    <property type="project" value="UniProtKB-SubCell"/>
</dbReference>
<reference evidence="9 10" key="1">
    <citation type="submission" date="2018-08" db="EMBL/GenBank/DDBJ databases">
        <title>A genome reference for cultivated species of the human gut microbiota.</title>
        <authorList>
            <person name="Zou Y."/>
            <person name="Xue W."/>
            <person name="Luo G."/>
        </authorList>
    </citation>
    <scope>NUCLEOTIDE SEQUENCE [LARGE SCALE GENOMIC DNA]</scope>
    <source>
        <strain evidence="9 10">AF34-33</strain>
    </source>
</reference>
<name>A0A415QKE9_9BACT</name>
<feature type="transmembrane region" description="Helical" evidence="6">
    <location>
        <begin position="20"/>
        <end position="44"/>
    </location>
</feature>
<evidence type="ECO:0000259" key="7">
    <source>
        <dbReference type="Pfam" id="PF02687"/>
    </source>
</evidence>
<dbReference type="Proteomes" id="UP000286038">
    <property type="component" value="Unassembled WGS sequence"/>
</dbReference>
<evidence type="ECO:0000313" key="10">
    <source>
        <dbReference type="Proteomes" id="UP000286038"/>
    </source>
</evidence>
<dbReference type="AlphaFoldDB" id="A0A415QKE9"/>
<keyword evidence="4 6" id="KW-1133">Transmembrane helix</keyword>
<organism evidence="9 10">
    <name type="scientific">Butyricimonas virosa</name>
    <dbReference type="NCBI Taxonomy" id="544645"/>
    <lineage>
        <taxon>Bacteria</taxon>
        <taxon>Pseudomonadati</taxon>
        <taxon>Bacteroidota</taxon>
        <taxon>Bacteroidia</taxon>
        <taxon>Bacteroidales</taxon>
        <taxon>Odoribacteraceae</taxon>
        <taxon>Butyricimonas</taxon>
    </lineage>
</organism>
<dbReference type="Pfam" id="PF12704">
    <property type="entry name" value="MacB_PCD"/>
    <property type="match status" value="1"/>
</dbReference>
<dbReference type="InterPro" id="IPR003838">
    <property type="entry name" value="ABC3_permease_C"/>
</dbReference>
<feature type="domain" description="MacB-like periplasmic core" evidence="8">
    <location>
        <begin position="25"/>
        <end position="254"/>
    </location>
</feature>
<sequence length="785" mass="90409">MTMRMFQYKILFRHWGKNKIYPCISTFSLVIGLTCSTLLIGFAMHEQHTAHSTPGEDQLYVVQTKDNFYHNSELKTYDTPVGAAQKLHEKYPQVTGYCTFRQEFVVMHRGKHKQEIDNAYKVTPGFDTLFQPKMISGNLKQTLSQPLKIAITRSFALRTFGKENPLGEVLTLETYKDVFVKDGEGYGVSQQQVNQDYTITSVIDDRPPSVLYYELLFGLSPEEIARQPFSTSWYHNVVQVQARSDRSTLQEKINQDENANPLFLLPIEQAYYTKDYSENRLFRYRDYKQLQTSLYIALLILIIACFNHVNINMTRSFQRLLYSGQQLIHGASRNEIRWQVIQETALQVGFAFLISLALIYMVLPKFNAFMDSRLTFSDLFRGETLSIISYTLVAVILFPSIYILYKAERVALADILRKNYTFHRSLIAGIIVVQFTISIILLALFLTIKGQTEYITHIRPDAESIISIEHEYTPNEHSWKTFKEQVITLPEVVDYTSTLPLMNGAIANREFNANTLKMDQRFFHFYHAELVAGDSLCHATDVSIHKVLVNESLIRKKQIENPVGQSFSHDGMDFVICGVIKDYAIDHVTNEVEPLIIIRETDDWVNARGSVIKTRPGEVEATIARMQSLWKTIAPDESPLVFTSLAEIYRDIHKEEFRTARIVSVFTWISMLLSCMGLFGLAWYSVECRTKEICLRKVNGATEKQIVLLVCGRFVKWMIWASLLGIPIAWYLANTWISQFVYRAELSPWIFIMSVLLVIMIGIITVIRQSWYAATLNPIDTLKTE</sequence>
<evidence type="ECO:0000256" key="5">
    <source>
        <dbReference type="ARBA" id="ARBA00023136"/>
    </source>
</evidence>
<feature type="transmembrane region" description="Helical" evidence="6">
    <location>
        <begin position="665"/>
        <end position="686"/>
    </location>
</feature>
<feature type="transmembrane region" description="Helical" evidence="6">
    <location>
        <begin position="384"/>
        <end position="405"/>
    </location>
</feature>
<dbReference type="InterPro" id="IPR050250">
    <property type="entry name" value="Macrolide_Exporter_MacB"/>
</dbReference>
<feature type="transmembrane region" description="Helical" evidence="6">
    <location>
        <begin position="706"/>
        <end position="729"/>
    </location>
</feature>
<feature type="transmembrane region" description="Helical" evidence="6">
    <location>
        <begin position="293"/>
        <end position="311"/>
    </location>
</feature>
<evidence type="ECO:0000256" key="4">
    <source>
        <dbReference type="ARBA" id="ARBA00022989"/>
    </source>
</evidence>
<protein>
    <submittedName>
        <fullName evidence="9">ABC transporter permease</fullName>
    </submittedName>
</protein>
<evidence type="ECO:0000256" key="3">
    <source>
        <dbReference type="ARBA" id="ARBA00022692"/>
    </source>
</evidence>
<comment type="subcellular location">
    <subcellularLocation>
        <location evidence="1">Cell membrane</location>
        <topology evidence="1">Multi-pass membrane protein</topology>
    </subcellularLocation>
</comment>
<dbReference type="InterPro" id="IPR025857">
    <property type="entry name" value="MacB_PCD"/>
</dbReference>
<proteinExistence type="predicted"/>
<dbReference type="GO" id="GO:0022857">
    <property type="term" value="F:transmembrane transporter activity"/>
    <property type="evidence" value="ECO:0007669"/>
    <property type="project" value="TreeGrafter"/>
</dbReference>